<sequence>MSMVAQQNVRKPWPWYGWLGGALMGIFWYCSWALEGLRTQWAFFPLWLGYCLTIDALTVWRQGDSLLTRHPRAYVGLFLVSLPSWWLFELLNERAHYWYYDGREHFSDLAYFGLASLCFSTVVPAIFGTAEFVGTVRLPRWGIRVGQKRSTQVLFFVGGWLMLVTLLVWPKYGAALIWMSLYFILDPLNAWLGNRSLLHQTGKGNWRPVWALWISGLICGFFWEMWNFYSYPKWKYTIPFVDFWPVFEMPLLGYLGYLPFSLELFALYHLLVGWLAPSLRNYVQLESPAPVPYTVASR</sequence>
<feature type="transmembrane region" description="Helical" evidence="1">
    <location>
        <begin position="153"/>
        <end position="169"/>
    </location>
</feature>
<evidence type="ECO:0000313" key="2">
    <source>
        <dbReference type="EMBL" id="SDK44657.1"/>
    </source>
</evidence>
<keyword evidence="3" id="KW-1185">Reference proteome</keyword>
<feature type="transmembrane region" description="Helical" evidence="1">
    <location>
        <begin position="72"/>
        <end position="91"/>
    </location>
</feature>
<accession>A0A1G9BZ00</accession>
<keyword evidence="1" id="KW-1133">Transmembrane helix</keyword>
<feature type="transmembrane region" description="Helical" evidence="1">
    <location>
        <begin position="175"/>
        <end position="198"/>
    </location>
</feature>
<keyword evidence="1" id="KW-0812">Transmembrane</keyword>
<reference evidence="2 3" key="1">
    <citation type="submission" date="2016-10" db="EMBL/GenBank/DDBJ databases">
        <authorList>
            <person name="de Groot N.N."/>
        </authorList>
    </citation>
    <scope>NUCLEOTIDE SEQUENCE [LARGE SCALE GENOMIC DNA]</scope>
    <source>
        <strain evidence="2 3">DSM 25186</strain>
    </source>
</reference>
<protein>
    <recommendedName>
        <fullName evidence="4">Lycopene cyclase domain-containing protein</fullName>
    </recommendedName>
</protein>
<feature type="transmembrane region" description="Helical" evidence="1">
    <location>
        <begin position="111"/>
        <end position="133"/>
    </location>
</feature>
<dbReference type="STRING" id="1075417.SAMN05421823_102752"/>
<name>A0A1G9BZ00_9BACT</name>
<evidence type="ECO:0000313" key="3">
    <source>
        <dbReference type="Proteomes" id="UP000198510"/>
    </source>
</evidence>
<feature type="transmembrane region" description="Helical" evidence="1">
    <location>
        <begin position="251"/>
        <end position="276"/>
    </location>
</feature>
<feature type="transmembrane region" description="Helical" evidence="1">
    <location>
        <begin position="12"/>
        <end position="34"/>
    </location>
</feature>
<dbReference type="AlphaFoldDB" id="A0A1G9BZ00"/>
<evidence type="ECO:0008006" key="4">
    <source>
        <dbReference type="Google" id="ProtNLM"/>
    </source>
</evidence>
<organism evidence="2 3">
    <name type="scientific">Catalinimonas alkaloidigena</name>
    <dbReference type="NCBI Taxonomy" id="1075417"/>
    <lineage>
        <taxon>Bacteria</taxon>
        <taxon>Pseudomonadati</taxon>
        <taxon>Bacteroidota</taxon>
        <taxon>Cytophagia</taxon>
        <taxon>Cytophagales</taxon>
        <taxon>Catalimonadaceae</taxon>
        <taxon>Catalinimonas</taxon>
    </lineage>
</organism>
<gene>
    <name evidence="2" type="ORF">SAMN05421823_102752</name>
</gene>
<dbReference type="Proteomes" id="UP000198510">
    <property type="component" value="Unassembled WGS sequence"/>
</dbReference>
<dbReference type="EMBL" id="FNFO01000002">
    <property type="protein sequence ID" value="SDK44657.1"/>
    <property type="molecule type" value="Genomic_DNA"/>
</dbReference>
<feature type="transmembrane region" description="Helical" evidence="1">
    <location>
        <begin position="210"/>
        <end position="231"/>
    </location>
</feature>
<feature type="transmembrane region" description="Helical" evidence="1">
    <location>
        <begin position="40"/>
        <end position="60"/>
    </location>
</feature>
<keyword evidence="1" id="KW-0472">Membrane</keyword>
<proteinExistence type="predicted"/>
<evidence type="ECO:0000256" key="1">
    <source>
        <dbReference type="SAM" id="Phobius"/>
    </source>
</evidence>